<accession>A0A9P7YZC5</accession>
<evidence type="ECO:0000259" key="1">
    <source>
        <dbReference type="PROSITE" id="PS51186"/>
    </source>
</evidence>
<dbReference type="InterPro" id="IPR000182">
    <property type="entry name" value="GNAT_dom"/>
</dbReference>
<dbReference type="GO" id="GO:0016747">
    <property type="term" value="F:acyltransferase activity, transferring groups other than amino-acyl groups"/>
    <property type="evidence" value="ECO:0007669"/>
    <property type="project" value="InterPro"/>
</dbReference>
<dbReference type="InterPro" id="IPR052523">
    <property type="entry name" value="Trichothecene_AcTrans"/>
</dbReference>
<comment type="caution">
    <text evidence="2">The sequence shown here is derived from an EMBL/GenBank/DDBJ whole genome shotgun (WGS) entry which is preliminary data.</text>
</comment>
<dbReference type="PANTHER" id="PTHR42791">
    <property type="entry name" value="GNAT FAMILY ACETYLTRANSFERASE"/>
    <property type="match status" value="1"/>
</dbReference>
<proteinExistence type="predicted"/>
<dbReference type="PANTHER" id="PTHR42791:SF17">
    <property type="entry name" value="ACETYLTRANSFERASE, GNAT FAMILY FAMILY (AFU_ORTHOLOGUE AFUA_8G05690)"/>
    <property type="match status" value="1"/>
</dbReference>
<dbReference type="OrthoDB" id="196847at2759"/>
<dbReference type="SUPFAM" id="SSF55729">
    <property type="entry name" value="Acyl-CoA N-acyltransferases (Nat)"/>
    <property type="match status" value="1"/>
</dbReference>
<dbReference type="Pfam" id="PF00583">
    <property type="entry name" value="Acetyltransf_1"/>
    <property type="match status" value="1"/>
</dbReference>
<dbReference type="Gene3D" id="3.40.630.30">
    <property type="match status" value="1"/>
</dbReference>
<feature type="domain" description="N-acetyltransferase" evidence="1">
    <location>
        <begin position="2"/>
        <end position="209"/>
    </location>
</feature>
<evidence type="ECO:0000313" key="2">
    <source>
        <dbReference type="EMBL" id="KAG9242030.1"/>
    </source>
</evidence>
<protein>
    <submittedName>
        <fullName evidence="2">Acetyltransferas-like protein</fullName>
    </submittedName>
</protein>
<reference evidence="2" key="1">
    <citation type="journal article" date="2021" name="IMA Fungus">
        <title>Genomic characterization of three marine fungi, including Emericellopsis atlantica sp. nov. with signatures of a generalist lifestyle and marine biomass degradation.</title>
        <authorList>
            <person name="Hagestad O.C."/>
            <person name="Hou L."/>
            <person name="Andersen J.H."/>
            <person name="Hansen E.H."/>
            <person name="Altermark B."/>
            <person name="Li C."/>
            <person name="Kuhnert E."/>
            <person name="Cox R.J."/>
            <person name="Crous P.W."/>
            <person name="Spatafora J.W."/>
            <person name="Lail K."/>
            <person name="Amirebrahimi M."/>
            <person name="Lipzen A."/>
            <person name="Pangilinan J."/>
            <person name="Andreopoulos W."/>
            <person name="Hayes R.D."/>
            <person name="Ng V."/>
            <person name="Grigoriev I.V."/>
            <person name="Jackson S.A."/>
            <person name="Sutton T.D.S."/>
            <person name="Dobson A.D.W."/>
            <person name="Rama T."/>
        </authorList>
    </citation>
    <scope>NUCLEOTIDE SEQUENCE</scope>
    <source>
        <strain evidence="2">TRa3180A</strain>
    </source>
</reference>
<dbReference type="CDD" id="cd04301">
    <property type="entry name" value="NAT_SF"/>
    <property type="match status" value="1"/>
</dbReference>
<sequence>MLGLRKATVEDVASITDIYFSAFSIDAISLLCFPRNNGAVYSWWFDMITDEVSQPGAHHLVVTIPCATNPSHGEIIAWALWNAPAASTSSPSTLPLWPLGCDVGLANYFFGNLIDRRKQIMGARPYWYLELIATRPDWQGQGAAGKLLRWGLERADREGVEAYIEASLDGKQIYERFGFQEVAKLAVDLSGRDPCRTGETHFVEAMMVRAARNSDRTPTHWR</sequence>
<gene>
    <name evidence="2" type="ORF">BJ878DRAFT_193227</name>
</gene>
<dbReference type="EMBL" id="MU254122">
    <property type="protein sequence ID" value="KAG9242030.1"/>
    <property type="molecule type" value="Genomic_DNA"/>
</dbReference>
<evidence type="ECO:0000313" key="3">
    <source>
        <dbReference type="Proteomes" id="UP000887226"/>
    </source>
</evidence>
<dbReference type="Proteomes" id="UP000887226">
    <property type="component" value="Unassembled WGS sequence"/>
</dbReference>
<dbReference type="AlphaFoldDB" id="A0A9P7YZC5"/>
<dbReference type="PROSITE" id="PS51186">
    <property type="entry name" value="GNAT"/>
    <property type="match status" value="1"/>
</dbReference>
<organism evidence="2 3">
    <name type="scientific">Calycina marina</name>
    <dbReference type="NCBI Taxonomy" id="1763456"/>
    <lineage>
        <taxon>Eukaryota</taxon>
        <taxon>Fungi</taxon>
        <taxon>Dikarya</taxon>
        <taxon>Ascomycota</taxon>
        <taxon>Pezizomycotina</taxon>
        <taxon>Leotiomycetes</taxon>
        <taxon>Helotiales</taxon>
        <taxon>Pezizellaceae</taxon>
        <taxon>Calycina</taxon>
    </lineage>
</organism>
<keyword evidence="3" id="KW-1185">Reference proteome</keyword>
<name>A0A9P7YZC5_9HELO</name>
<dbReference type="InterPro" id="IPR016181">
    <property type="entry name" value="Acyl_CoA_acyltransferase"/>
</dbReference>